<reference evidence="6 7" key="1">
    <citation type="submission" date="2018-06" db="EMBL/GenBank/DDBJ databases">
        <authorList>
            <consortium name="Pathogen Informatics"/>
            <person name="Doyle S."/>
        </authorList>
    </citation>
    <scope>NUCLEOTIDE SEQUENCE [LARGE SCALE GENOMIC DNA]</scope>
    <source>
        <strain evidence="6 7">NCTC13645</strain>
    </source>
</reference>
<comment type="subcellular location">
    <subcellularLocation>
        <location evidence="1">Cell envelope</location>
    </subcellularLocation>
</comment>
<name>A0A380NWS5_WEIVI</name>
<dbReference type="GO" id="GO:0030313">
    <property type="term" value="C:cell envelope"/>
    <property type="evidence" value="ECO:0007669"/>
    <property type="project" value="UniProtKB-SubCell"/>
</dbReference>
<evidence type="ECO:0000256" key="1">
    <source>
        <dbReference type="ARBA" id="ARBA00004196"/>
    </source>
</evidence>
<keyword evidence="3 4" id="KW-0732">Signal</keyword>
<dbReference type="SUPFAM" id="SSF53850">
    <property type="entry name" value="Periplasmic binding protein-like II"/>
    <property type="match status" value="1"/>
</dbReference>
<evidence type="ECO:0000256" key="2">
    <source>
        <dbReference type="ARBA" id="ARBA00010333"/>
    </source>
</evidence>
<dbReference type="InterPro" id="IPR018313">
    <property type="entry name" value="SBP_3_CS"/>
</dbReference>
<feature type="domain" description="Solute-binding protein family 3/N-terminal" evidence="5">
    <location>
        <begin position="41"/>
        <end position="81"/>
    </location>
</feature>
<dbReference type="Pfam" id="PF00497">
    <property type="entry name" value="SBP_bac_3"/>
    <property type="match status" value="1"/>
</dbReference>
<accession>A0A380NWS5</accession>
<dbReference type="Gene3D" id="3.40.190.10">
    <property type="entry name" value="Periplasmic binding protein-like II"/>
    <property type="match status" value="1"/>
</dbReference>
<evidence type="ECO:0000256" key="3">
    <source>
        <dbReference type="ARBA" id="ARBA00022729"/>
    </source>
</evidence>
<feature type="chain" id="PRO_5016855467" evidence="4">
    <location>
        <begin position="29"/>
        <end position="86"/>
    </location>
</feature>
<dbReference type="Proteomes" id="UP000254621">
    <property type="component" value="Unassembled WGS sequence"/>
</dbReference>
<comment type="similarity">
    <text evidence="2">Belongs to the bacterial solute-binding protein 3 family.</text>
</comment>
<dbReference type="PROSITE" id="PS01039">
    <property type="entry name" value="SBP_BACTERIAL_3"/>
    <property type="match status" value="1"/>
</dbReference>
<evidence type="ECO:0000313" key="6">
    <source>
        <dbReference type="EMBL" id="SUP52377.1"/>
    </source>
</evidence>
<evidence type="ECO:0000259" key="5">
    <source>
        <dbReference type="Pfam" id="PF00497"/>
    </source>
</evidence>
<feature type="signal peptide" evidence="4">
    <location>
        <begin position="1"/>
        <end position="28"/>
    </location>
</feature>
<dbReference type="EMBL" id="UHIV01000001">
    <property type="protein sequence ID" value="SUP52377.1"/>
    <property type="molecule type" value="Genomic_DNA"/>
</dbReference>
<proteinExistence type="inferred from homology"/>
<dbReference type="PANTHER" id="PTHR35936:SF35">
    <property type="entry name" value="L-CYSTINE-BINDING PROTEIN TCYJ"/>
    <property type="match status" value="1"/>
</dbReference>
<evidence type="ECO:0000256" key="4">
    <source>
        <dbReference type="SAM" id="SignalP"/>
    </source>
</evidence>
<organism evidence="6 7">
    <name type="scientific">Weissella viridescens</name>
    <name type="common">Lactobacillus viridescens</name>
    <dbReference type="NCBI Taxonomy" id="1629"/>
    <lineage>
        <taxon>Bacteria</taxon>
        <taxon>Bacillati</taxon>
        <taxon>Bacillota</taxon>
        <taxon>Bacilli</taxon>
        <taxon>Lactobacillales</taxon>
        <taxon>Lactobacillaceae</taxon>
        <taxon>Weissella</taxon>
    </lineage>
</organism>
<gene>
    <name evidence="6" type="primary">tcyA</name>
    <name evidence="6" type="ORF">NCTC13645_00262</name>
</gene>
<dbReference type="AlphaFoldDB" id="A0A380NWS5"/>
<dbReference type="InterPro" id="IPR001638">
    <property type="entry name" value="Solute-binding_3/MltF_N"/>
</dbReference>
<dbReference type="PANTHER" id="PTHR35936">
    <property type="entry name" value="MEMBRANE-BOUND LYTIC MUREIN TRANSGLYCOSYLASE F"/>
    <property type="match status" value="1"/>
</dbReference>
<sequence>MNKVLKASMAIAATGLVGFGLAMSNVSADSYKSELKHKGELTVGLEGTYAPFSYKDKHGKLVGYDVEVAKAVAKKLDLKPVLFKQV</sequence>
<protein>
    <submittedName>
        <fullName evidence="6">L-cystine-binding protein tcyA</fullName>
    </submittedName>
</protein>
<evidence type="ECO:0000313" key="7">
    <source>
        <dbReference type="Proteomes" id="UP000254621"/>
    </source>
</evidence>